<reference evidence="1" key="2">
    <citation type="journal article" date="2015" name="Fish Shellfish Immunol.">
        <title>Early steps in the European eel (Anguilla anguilla)-Vibrio vulnificus interaction in the gills: Role of the RtxA13 toxin.</title>
        <authorList>
            <person name="Callol A."/>
            <person name="Pajuelo D."/>
            <person name="Ebbesson L."/>
            <person name="Teles M."/>
            <person name="MacKenzie S."/>
            <person name="Amaro C."/>
        </authorList>
    </citation>
    <scope>NUCLEOTIDE SEQUENCE</scope>
</reference>
<reference evidence="1" key="1">
    <citation type="submission" date="2014-11" db="EMBL/GenBank/DDBJ databases">
        <authorList>
            <person name="Amaro Gonzalez C."/>
        </authorList>
    </citation>
    <scope>NUCLEOTIDE SEQUENCE</scope>
</reference>
<proteinExistence type="predicted"/>
<organism evidence="1">
    <name type="scientific">Anguilla anguilla</name>
    <name type="common">European freshwater eel</name>
    <name type="synonym">Muraena anguilla</name>
    <dbReference type="NCBI Taxonomy" id="7936"/>
    <lineage>
        <taxon>Eukaryota</taxon>
        <taxon>Metazoa</taxon>
        <taxon>Chordata</taxon>
        <taxon>Craniata</taxon>
        <taxon>Vertebrata</taxon>
        <taxon>Euteleostomi</taxon>
        <taxon>Actinopterygii</taxon>
        <taxon>Neopterygii</taxon>
        <taxon>Teleostei</taxon>
        <taxon>Anguilliformes</taxon>
        <taxon>Anguillidae</taxon>
        <taxon>Anguilla</taxon>
    </lineage>
</organism>
<dbReference type="EMBL" id="GBXM01063101">
    <property type="protein sequence ID" value="JAH45476.1"/>
    <property type="molecule type" value="Transcribed_RNA"/>
</dbReference>
<accession>A0A0E9SW02</accession>
<name>A0A0E9SW02_ANGAN</name>
<sequence>MSSDNRQLEIRSKGTQFFVLWR</sequence>
<evidence type="ECO:0000313" key="1">
    <source>
        <dbReference type="EMBL" id="JAH45476.1"/>
    </source>
</evidence>
<dbReference type="AlphaFoldDB" id="A0A0E9SW02"/>
<protein>
    <submittedName>
        <fullName evidence="1">Uncharacterized protein</fullName>
    </submittedName>
</protein>